<evidence type="ECO:0000259" key="2">
    <source>
        <dbReference type="Pfam" id="PF08241"/>
    </source>
</evidence>
<proteinExistence type="predicted"/>
<feature type="domain" description="Methyltransferase type 11" evidence="2">
    <location>
        <begin position="71"/>
        <end position="169"/>
    </location>
</feature>
<dbReference type="PANTHER" id="PTHR44068">
    <property type="entry name" value="ZGC:194242"/>
    <property type="match status" value="1"/>
</dbReference>
<dbReference type="EC" id="2.1.1.164" evidence="3"/>
<dbReference type="Pfam" id="PF08241">
    <property type="entry name" value="Methyltransf_11"/>
    <property type="match status" value="1"/>
</dbReference>
<dbReference type="AlphaFoldDB" id="A0A0P1I4Z9"/>
<keyword evidence="1 3" id="KW-0808">Transferase</keyword>
<keyword evidence="3" id="KW-0489">Methyltransferase</keyword>
<dbReference type="STRING" id="1715692.RUE5091_00978"/>
<dbReference type="Gene3D" id="3.40.50.150">
    <property type="entry name" value="Vaccinia Virus protein VP39"/>
    <property type="match status" value="1"/>
</dbReference>
<dbReference type="GO" id="GO:0102082">
    <property type="term" value="F:demethylrebeccamycin--D-glucose O-methyltransferase activity"/>
    <property type="evidence" value="ECO:0007669"/>
    <property type="project" value="UniProtKB-EC"/>
</dbReference>
<protein>
    <submittedName>
        <fullName evidence="3">Demethylrebeccamycin-D-glucose O-methyltransferase</fullName>
        <ecNumber evidence="3">2.1.1.164</ecNumber>
    </submittedName>
</protein>
<evidence type="ECO:0000313" key="3">
    <source>
        <dbReference type="EMBL" id="CUJ90074.1"/>
    </source>
</evidence>
<dbReference type="GO" id="GO:0008757">
    <property type="term" value="F:S-adenosylmethionine-dependent methyltransferase activity"/>
    <property type="evidence" value="ECO:0007669"/>
    <property type="project" value="InterPro"/>
</dbReference>
<organism evidence="3 4">
    <name type="scientific">Ruegeria denitrificans</name>
    <dbReference type="NCBI Taxonomy" id="1715692"/>
    <lineage>
        <taxon>Bacteria</taxon>
        <taxon>Pseudomonadati</taxon>
        <taxon>Pseudomonadota</taxon>
        <taxon>Alphaproteobacteria</taxon>
        <taxon>Rhodobacterales</taxon>
        <taxon>Roseobacteraceae</taxon>
        <taxon>Ruegeria</taxon>
    </lineage>
</organism>
<gene>
    <name evidence="3" type="primary">rebM_1</name>
    <name evidence="3" type="ORF">RUE5091_00978</name>
</gene>
<dbReference type="InterPro" id="IPR029063">
    <property type="entry name" value="SAM-dependent_MTases_sf"/>
</dbReference>
<dbReference type="PANTHER" id="PTHR44068:SF11">
    <property type="entry name" value="GERANYL DIPHOSPHATE 2-C-METHYLTRANSFERASE"/>
    <property type="match status" value="1"/>
</dbReference>
<dbReference type="Proteomes" id="UP000051260">
    <property type="component" value="Unassembled WGS sequence"/>
</dbReference>
<dbReference type="SUPFAM" id="SSF53335">
    <property type="entry name" value="S-adenosyl-L-methionine-dependent methyltransferases"/>
    <property type="match status" value="1"/>
</dbReference>
<evidence type="ECO:0000256" key="1">
    <source>
        <dbReference type="ARBA" id="ARBA00022679"/>
    </source>
</evidence>
<dbReference type="EMBL" id="CYUD01000002">
    <property type="protein sequence ID" value="CUJ90074.1"/>
    <property type="molecule type" value="Genomic_DNA"/>
</dbReference>
<dbReference type="OrthoDB" id="9765084at2"/>
<name>A0A0P1I4Z9_9RHOB</name>
<dbReference type="InterPro" id="IPR050447">
    <property type="entry name" value="Erg6_SMT_methyltransf"/>
</dbReference>
<reference evidence="4" key="1">
    <citation type="submission" date="2015-09" db="EMBL/GenBank/DDBJ databases">
        <authorList>
            <person name="Rodrigo-Torres L."/>
            <person name="Arahal D.R."/>
        </authorList>
    </citation>
    <scope>NUCLEOTIDE SEQUENCE [LARGE SCALE GENOMIC DNA]</scope>
    <source>
        <strain evidence="4">CECT 5091</strain>
    </source>
</reference>
<sequence>MEMAEKTVTEFYANHPISAPHILTKLTGIRGSLKDVTPQELYPYDQDHYDGLNANARLADKARMKSGDRVLDVCAGLCGPARWYATERDVDVTGLDISPNRVDGAKELNALVGLQDQVHPILGSAMDMPFDSAQFDAAVSQESFLHIPDKIKALSEVFRVLRPGSRFAFTDWVMHTPLPADEMELYHQRFACQSLLSIPEYETQLEKAGFMVVSAGDVTASWGEILARRLSMYQTLDAEAERAGNPSKGDTFLKMYAQFVSDVKQRRIGGVRLTAEKPE</sequence>
<keyword evidence="4" id="KW-1185">Reference proteome</keyword>
<evidence type="ECO:0000313" key="4">
    <source>
        <dbReference type="Proteomes" id="UP000051260"/>
    </source>
</evidence>
<dbReference type="GO" id="GO:0032259">
    <property type="term" value="P:methylation"/>
    <property type="evidence" value="ECO:0007669"/>
    <property type="project" value="UniProtKB-KW"/>
</dbReference>
<accession>A0A0P1I4Z9</accession>
<dbReference type="InterPro" id="IPR013216">
    <property type="entry name" value="Methyltransf_11"/>
</dbReference>
<dbReference type="CDD" id="cd02440">
    <property type="entry name" value="AdoMet_MTases"/>
    <property type="match status" value="1"/>
</dbReference>